<reference evidence="1 2" key="1">
    <citation type="submission" date="2024-09" db="EMBL/GenBank/DDBJ databases">
        <title>Genome sequencing and assembly of Phytophthora oleae, isolate VK10A, causative agent of rot of olive drupes.</title>
        <authorList>
            <person name="Conti Taguali S."/>
            <person name="Riolo M."/>
            <person name="La Spada F."/>
            <person name="Cacciola S.O."/>
            <person name="Dionisio G."/>
        </authorList>
    </citation>
    <scope>NUCLEOTIDE SEQUENCE [LARGE SCALE GENOMIC DNA]</scope>
    <source>
        <strain evidence="1 2">VK10A</strain>
    </source>
</reference>
<dbReference type="AlphaFoldDB" id="A0ABD3GBG2"/>
<evidence type="ECO:0000313" key="2">
    <source>
        <dbReference type="Proteomes" id="UP001632037"/>
    </source>
</evidence>
<gene>
    <name evidence="1" type="ORF">V7S43_000442</name>
</gene>
<proteinExistence type="predicted"/>
<organism evidence="1 2">
    <name type="scientific">Phytophthora oleae</name>
    <dbReference type="NCBI Taxonomy" id="2107226"/>
    <lineage>
        <taxon>Eukaryota</taxon>
        <taxon>Sar</taxon>
        <taxon>Stramenopiles</taxon>
        <taxon>Oomycota</taxon>
        <taxon>Peronosporomycetes</taxon>
        <taxon>Peronosporales</taxon>
        <taxon>Peronosporaceae</taxon>
        <taxon>Phytophthora</taxon>
    </lineage>
</organism>
<keyword evidence="2" id="KW-1185">Reference proteome</keyword>
<evidence type="ECO:0000313" key="1">
    <source>
        <dbReference type="EMBL" id="KAL3674494.1"/>
    </source>
</evidence>
<dbReference type="EMBL" id="JBIMZQ010000001">
    <property type="protein sequence ID" value="KAL3674494.1"/>
    <property type="molecule type" value="Genomic_DNA"/>
</dbReference>
<accession>A0ABD3GBG2</accession>
<protein>
    <submittedName>
        <fullName evidence="1">Uncharacterized protein</fullName>
    </submittedName>
</protein>
<name>A0ABD3GBG2_9STRA</name>
<sequence length="83" mass="9505">MLFTMTRVMRRKPSVKYLRTSGPVSSIRVESVHKVAIMAKKYARVDTVFPCLSIARSEVLDAAWHRVVHNTGDSEELQPYRAE</sequence>
<comment type="caution">
    <text evidence="1">The sequence shown here is derived from an EMBL/GenBank/DDBJ whole genome shotgun (WGS) entry which is preliminary data.</text>
</comment>
<dbReference type="Proteomes" id="UP001632037">
    <property type="component" value="Unassembled WGS sequence"/>
</dbReference>